<gene>
    <name evidence="2" type="ORF">PVAP13_2NG394306</name>
</gene>
<proteinExistence type="predicted"/>
<keyword evidence="3" id="KW-1185">Reference proteome</keyword>
<accession>A0A8T0VKF0</accession>
<evidence type="ECO:0000313" key="2">
    <source>
        <dbReference type="EMBL" id="KAG2635690.1"/>
    </source>
</evidence>
<feature type="region of interest" description="Disordered" evidence="1">
    <location>
        <begin position="1"/>
        <end position="116"/>
    </location>
</feature>
<feature type="compositionally biased region" description="Basic residues" evidence="1">
    <location>
        <begin position="1"/>
        <end position="16"/>
    </location>
</feature>
<sequence length="177" mass="19423">MGPAAGRRRRRGRRRLLLQEERQVPDFLYARGGGRSRAGARRGEAGRGTAMRAGRGKEARDCTGKGMGMQVVRPGGGACRVRRRRPDRMDRIPRTAAPGAGRRRPRLLPRSRQTLPLPRACSTALGVAAPAPGAAAAPRLLHSTGCRGSRVRRPDRRPQATYMEQNRRAGKYMEGKP</sequence>
<comment type="caution">
    <text evidence="2">The sequence shown here is derived from an EMBL/GenBank/DDBJ whole genome shotgun (WGS) entry which is preliminary data.</text>
</comment>
<evidence type="ECO:0000313" key="3">
    <source>
        <dbReference type="Proteomes" id="UP000823388"/>
    </source>
</evidence>
<dbReference type="EMBL" id="CM029040">
    <property type="protein sequence ID" value="KAG2635690.1"/>
    <property type="molecule type" value="Genomic_DNA"/>
</dbReference>
<protein>
    <submittedName>
        <fullName evidence="2">Uncharacterized protein</fullName>
    </submittedName>
</protein>
<feature type="compositionally biased region" description="Basic and acidic residues" evidence="1">
    <location>
        <begin position="165"/>
        <end position="177"/>
    </location>
</feature>
<name>A0A8T0VKF0_PANVG</name>
<organism evidence="2 3">
    <name type="scientific">Panicum virgatum</name>
    <name type="common">Blackwell switchgrass</name>
    <dbReference type="NCBI Taxonomy" id="38727"/>
    <lineage>
        <taxon>Eukaryota</taxon>
        <taxon>Viridiplantae</taxon>
        <taxon>Streptophyta</taxon>
        <taxon>Embryophyta</taxon>
        <taxon>Tracheophyta</taxon>
        <taxon>Spermatophyta</taxon>
        <taxon>Magnoliopsida</taxon>
        <taxon>Liliopsida</taxon>
        <taxon>Poales</taxon>
        <taxon>Poaceae</taxon>
        <taxon>PACMAD clade</taxon>
        <taxon>Panicoideae</taxon>
        <taxon>Panicodae</taxon>
        <taxon>Paniceae</taxon>
        <taxon>Panicinae</taxon>
        <taxon>Panicum</taxon>
        <taxon>Panicum sect. Hiantes</taxon>
    </lineage>
</organism>
<dbReference type="Proteomes" id="UP000823388">
    <property type="component" value="Chromosome 2N"/>
</dbReference>
<dbReference type="AlphaFoldDB" id="A0A8T0VKF0"/>
<evidence type="ECO:0000256" key="1">
    <source>
        <dbReference type="SAM" id="MobiDB-lite"/>
    </source>
</evidence>
<reference evidence="2" key="1">
    <citation type="submission" date="2020-05" db="EMBL/GenBank/DDBJ databases">
        <title>WGS assembly of Panicum virgatum.</title>
        <authorList>
            <person name="Lovell J.T."/>
            <person name="Jenkins J."/>
            <person name="Shu S."/>
            <person name="Juenger T.E."/>
            <person name="Schmutz J."/>
        </authorList>
    </citation>
    <scope>NUCLEOTIDE SEQUENCE</scope>
    <source>
        <strain evidence="2">AP13</strain>
    </source>
</reference>
<feature type="region of interest" description="Disordered" evidence="1">
    <location>
        <begin position="143"/>
        <end position="177"/>
    </location>
</feature>